<feature type="binding site" evidence="9">
    <location>
        <position position="87"/>
    </location>
    <ligand>
        <name>ATP</name>
        <dbReference type="ChEBI" id="CHEBI:30616"/>
    </ligand>
</feature>
<keyword evidence="3" id="KW-0808">Transferase</keyword>
<evidence type="ECO:0000256" key="1">
    <source>
        <dbReference type="ARBA" id="ARBA00012513"/>
    </source>
</evidence>
<evidence type="ECO:0000313" key="11">
    <source>
        <dbReference type="EMBL" id="KAL2285961.1"/>
    </source>
</evidence>
<evidence type="ECO:0000259" key="10">
    <source>
        <dbReference type="PROSITE" id="PS50011"/>
    </source>
</evidence>
<accession>A0ABR4EU40</accession>
<dbReference type="EMBL" id="JBAWTH010000026">
    <property type="protein sequence ID" value="KAL2285961.1"/>
    <property type="molecule type" value="Genomic_DNA"/>
</dbReference>
<dbReference type="PROSITE" id="PS50011">
    <property type="entry name" value="PROTEIN_KINASE_DOM"/>
    <property type="match status" value="1"/>
</dbReference>
<evidence type="ECO:0000256" key="3">
    <source>
        <dbReference type="ARBA" id="ARBA00022679"/>
    </source>
</evidence>
<feature type="domain" description="Protein kinase" evidence="10">
    <location>
        <begin position="58"/>
        <end position="401"/>
    </location>
</feature>
<keyword evidence="2" id="KW-0723">Serine/threonine-protein kinase</keyword>
<keyword evidence="4 9" id="KW-0547">Nucleotide-binding</keyword>
<comment type="catalytic activity">
    <reaction evidence="8">
        <text>L-seryl-[protein] + ATP = O-phospho-L-seryl-[protein] + ADP + H(+)</text>
        <dbReference type="Rhea" id="RHEA:17989"/>
        <dbReference type="Rhea" id="RHEA-COMP:9863"/>
        <dbReference type="Rhea" id="RHEA-COMP:11604"/>
        <dbReference type="ChEBI" id="CHEBI:15378"/>
        <dbReference type="ChEBI" id="CHEBI:29999"/>
        <dbReference type="ChEBI" id="CHEBI:30616"/>
        <dbReference type="ChEBI" id="CHEBI:83421"/>
        <dbReference type="ChEBI" id="CHEBI:456216"/>
        <dbReference type="EC" id="2.7.11.1"/>
    </reaction>
</comment>
<protein>
    <recommendedName>
        <fullName evidence="1">non-specific serine/threonine protein kinase</fullName>
        <ecNumber evidence="1">2.7.11.1</ecNumber>
    </recommendedName>
</protein>
<dbReference type="Proteomes" id="UP001600888">
    <property type="component" value="Unassembled WGS sequence"/>
</dbReference>
<organism evidence="11 12">
    <name type="scientific">Diaporthe vaccinii</name>
    <dbReference type="NCBI Taxonomy" id="105482"/>
    <lineage>
        <taxon>Eukaryota</taxon>
        <taxon>Fungi</taxon>
        <taxon>Dikarya</taxon>
        <taxon>Ascomycota</taxon>
        <taxon>Pezizomycotina</taxon>
        <taxon>Sordariomycetes</taxon>
        <taxon>Sordariomycetidae</taxon>
        <taxon>Diaporthales</taxon>
        <taxon>Diaporthaceae</taxon>
        <taxon>Diaporthe</taxon>
        <taxon>Diaporthe eres species complex</taxon>
    </lineage>
</organism>
<gene>
    <name evidence="11" type="ORF">FJTKL_07219</name>
</gene>
<dbReference type="Gene3D" id="1.10.510.10">
    <property type="entry name" value="Transferase(Phosphotransferase) domain 1"/>
    <property type="match status" value="1"/>
</dbReference>
<proteinExistence type="predicted"/>
<dbReference type="SUPFAM" id="SSF56112">
    <property type="entry name" value="Protein kinase-like (PK-like)"/>
    <property type="match status" value="1"/>
</dbReference>
<comment type="catalytic activity">
    <reaction evidence="7">
        <text>L-threonyl-[protein] + ATP = O-phospho-L-threonyl-[protein] + ADP + H(+)</text>
        <dbReference type="Rhea" id="RHEA:46608"/>
        <dbReference type="Rhea" id="RHEA-COMP:11060"/>
        <dbReference type="Rhea" id="RHEA-COMP:11605"/>
        <dbReference type="ChEBI" id="CHEBI:15378"/>
        <dbReference type="ChEBI" id="CHEBI:30013"/>
        <dbReference type="ChEBI" id="CHEBI:30616"/>
        <dbReference type="ChEBI" id="CHEBI:61977"/>
        <dbReference type="ChEBI" id="CHEBI:456216"/>
        <dbReference type="EC" id="2.7.11.1"/>
    </reaction>
</comment>
<dbReference type="InterPro" id="IPR017441">
    <property type="entry name" value="Protein_kinase_ATP_BS"/>
</dbReference>
<comment type="caution">
    <text evidence="11">The sequence shown here is derived from an EMBL/GenBank/DDBJ whole genome shotgun (WGS) entry which is preliminary data.</text>
</comment>
<dbReference type="EC" id="2.7.11.1" evidence="1"/>
<dbReference type="InterPro" id="IPR000719">
    <property type="entry name" value="Prot_kinase_dom"/>
</dbReference>
<dbReference type="Pfam" id="PF00069">
    <property type="entry name" value="Pkinase"/>
    <property type="match status" value="1"/>
</dbReference>
<evidence type="ECO:0000256" key="5">
    <source>
        <dbReference type="ARBA" id="ARBA00022777"/>
    </source>
</evidence>
<dbReference type="PANTHER" id="PTHR47634">
    <property type="entry name" value="PROTEIN KINASE DOMAIN-CONTAINING PROTEIN-RELATED"/>
    <property type="match status" value="1"/>
</dbReference>
<dbReference type="InterPro" id="IPR011009">
    <property type="entry name" value="Kinase-like_dom_sf"/>
</dbReference>
<keyword evidence="6 9" id="KW-0067">ATP-binding</keyword>
<keyword evidence="12" id="KW-1185">Reference proteome</keyword>
<dbReference type="SMART" id="SM00220">
    <property type="entry name" value="S_TKc"/>
    <property type="match status" value="1"/>
</dbReference>
<evidence type="ECO:0000256" key="6">
    <source>
        <dbReference type="ARBA" id="ARBA00022840"/>
    </source>
</evidence>
<evidence type="ECO:0000256" key="4">
    <source>
        <dbReference type="ARBA" id="ARBA00022741"/>
    </source>
</evidence>
<evidence type="ECO:0000256" key="2">
    <source>
        <dbReference type="ARBA" id="ARBA00022527"/>
    </source>
</evidence>
<reference evidence="11 12" key="1">
    <citation type="submission" date="2024-03" db="EMBL/GenBank/DDBJ databases">
        <title>A high-quality draft genome sequence of Diaporthe vaccinii, a causative agent of upright dieback and viscid rot disease in cranberry plants.</title>
        <authorList>
            <person name="Sarrasin M."/>
            <person name="Lang B.F."/>
            <person name="Burger G."/>
        </authorList>
    </citation>
    <scope>NUCLEOTIDE SEQUENCE [LARGE SCALE GENOMIC DNA]</scope>
    <source>
        <strain evidence="11 12">IS7</strain>
    </source>
</reference>
<sequence length="406" mass="45207">MAAKAVPAATHDPVPLDFGDFVDSDHEIDIEAESEDTLQYFLGYFYPVCIGDLFNQRYQVIHKLGRGGFSTVWLAHDLKTLKDVALKVLSSSGDAKEYETHQYIAQRVQDCSRLVLCQDQLVLSRMDNGVKYQHTVLVLPLRGPSLFTFHIKTKRPLTCSMSAAKQLLQAVSSLHDAGLVHRVDIVLPNILCGLNVDLAKMSTAEKYKVLGRPRKARALKEGDQVVGELVAPAKFPLDILSSDTYLCDFGILVEAGTSVPNELQSPAGYCAPELFHDFEPSFAGDMWSYMVVFLYLYTEYPASPAWGFAGNVDSIVERVGVLPLEWKGRYINKGTVQESWYEDASQSKDIFSALLDQHRPDISAKEKGLALSVIRQVFRMKPKDRVRASDLLGNGDFEALMSIYGV</sequence>
<dbReference type="PROSITE" id="PS00107">
    <property type="entry name" value="PROTEIN_KINASE_ATP"/>
    <property type="match status" value="1"/>
</dbReference>
<evidence type="ECO:0000256" key="8">
    <source>
        <dbReference type="ARBA" id="ARBA00048679"/>
    </source>
</evidence>
<dbReference type="InterPro" id="IPR051334">
    <property type="entry name" value="SRPK"/>
</dbReference>
<dbReference type="PANTHER" id="PTHR47634:SF9">
    <property type="entry name" value="PROTEIN KINASE DOMAIN-CONTAINING PROTEIN-RELATED"/>
    <property type="match status" value="1"/>
</dbReference>
<evidence type="ECO:0000313" key="12">
    <source>
        <dbReference type="Proteomes" id="UP001600888"/>
    </source>
</evidence>
<evidence type="ECO:0000256" key="9">
    <source>
        <dbReference type="PROSITE-ProRule" id="PRU10141"/>
    </source>
</evidence>
<dbReference type="Gene3D" id="3.30.200.20">
    <property type="entry name" value="Phosphorylase Kinase, domain 1"/>
    <property type="match status" value="1"/>
</dbReference>
<keyword evidence="5" id="KW-0418">Kinase</keyword>
<evidence type="ECO:0000256" key="7">
    <source>
        <dbReference type="ARBA" id="ARBA00047899"/>
    </source>
</evidence>
<name>A0ABR4EU40_9PEZI</name>